<dbReference type="InterPro" id="IPR003538">
    <property type="entry name" value="TonB"/>
</dbReference>
<sequence length="271" mass="29450">MSSKLDNIHREATQKATMWSFVEEFLDTDRLRQIDYGNLALRRQAHLFLSHGVITAIVLLGLFWIVSANWHSILSLAGFAGNDDEPMVECYEVVTSVTQLPPPPPLAAPEPSVVRPASVVPIIPNVGKIKSVKEANAPAEQTLATQKEIKQAIQSQTSGTGSGEGGGASASDDVPMFVPCEKMPGFLDQKKPAYPEMARTAGIEGKVFVSVLIGEDGRAIKAKVMKRVPADCNIFDAVAIKSVMESKYYPGIQNGSPIKVWFTVPIRFQLD</sequence>
<evidence type="ECO:0000256" key="11">
    <source>
        <dbReference type="SAM" id="Phobius"/>
    </source>
</evidence>
<feature type="region of interest" description="Disordered" evidence="10">
    <location>
        <begin position="149"/>
        <end position="173"/>
    </location>
</feature>
<comment type="caution">
    <text evidence="13">The sequence shown here is derived from an EMBL/GenBank/DDBJ whole genome shotgun (WGS) entry which is preliminary data.</text>
</comment>
<evidence type="ECO:0000256" key="8">
    <source>
        <dbReference type="ARBA" id="ARBA00022989"/>
    </source>
</evidence>
<evidence type="ECO:0000256" key="2">
    <source>
        <dbReference type="ARBA" id="ARBA00006555"/>
    </source>
</evidence>
<dbReference type="GO" id="GO:0005886">
    <property type="term" value="C:plasma membrane"/>
    <property type="evidence" value="ECO:0007669"/>
    <property type="project" value="UniProtKB-SubCell"/>
</dbReference>
<dbReference type="EMBL" id="LMBR01000031">
    <property type="protein sequence ID" value="KUL32276.1"/>
    <property type="molecule type" value="Genomic_DNA"/>
</dbReference>
<evidence type="ECO:0000313" key="14">
    <source>
        <dbReference type="Proteomes" id="UP000053937"/>
    </source>
</evidence>
<dbReference type="GO" id="GO:0030288">
    <property type="term" value="C:outer membrane-bounded periplasmic space"/>
    <property type="evidence" value="ECO:0007669"/>
    <property type="project" value="InterPro"/>
</dbReference>
<dbReference type="GO" id="GO:0015891">
    <property type="term" value="P:siderophore transport"/>
    <property type="evidence" value="ECO:0007669"/>
    <property type="project" value="InterPro"/>
</dbReference>
<dbReference type="GO" id="GO:0031992">
    <property type="term" value="F:energy transducer activity"/>
    <property type="evidence" value="ECO:0007669"/>
    <property type="project" value="InterPro"/>
</dbReference>
<dbReference type="GO" id="GO:0015031">
    <property type="term" value="P:protein transport"/>
    <property type="evidence" value="ECO:0007669"/>
    <property type="project" value="UniProtKB-KW"/>
</dbReference>
<dbReference type="OrthoDB" id="649093at2"/>
<feature type="transmembrane region" description="Helical" evidence="11">
    <location>
        <begin position="47"/>
        <end position="66"/>
    </location>
</feature>
<keyword evidence="7" id="KW-0653">Protein transport</keyword>
<keyword evidence="4" id="KW-1003">Cell membrane</keyword>
<keyword evidence="3" id="KW-0813">Transport</keyword>
<dbReference type="Pfam" id="PF03544">
    <property type="entry name" value="TonB_C"/>
    <property type="match status" value="1"/>
</dbReference>
<keyword evidence="9 11" id="KW-0472">Membrane</keyword>
<dbReference type="SUPFAM" id="SSF74653">
    <property type="entry name" value="TolA/TonB C-terminal domain"/>
    <property type="match status" value="1"/>
</dbReference>
<evidence type="ECO:0000256" key="1">
    <source>
        <dbReference type="ARBA" id="ARBA00004383"/>
    </source>
</evidence>
<name>A0A117MRU0_CHLLI</name>
<dbReference type="Gene3D" id="3.30.1150.10">
    <property type="match status" value="1"/>
</dbReference>
<comment type="similarity">
    <text evidence="2">Belongs to the TonB family.</text>
</comment>
<evidence type="ECO:0000313" key="13">
    <source>
        <dbReference type="EMBL" id="KUL32276.1"/>
    </source>
</evidence>
<evidence type="ECO:0000259" key="12">
    <source>
        <dbReference type="PROSITE" id="PS52015"/>
    </source>
</evidence>
<organism evidence="13 14">
    <name type="scientific">Chlorobium limicola</name>
    <dbReference type="NCBI Taxonomy" id="1092"/>
    <lineage>
        <taxon>Bacteria</taxon>
        <taxon>Pseudomonadati</taxon>
        <taxon>Chlorobiota</taxon>
        <taxon>Chlorobiia</taxon>
        <taxon>Chlorobiales</taxon>
        <taxon>Chlorobiaceae</taxon>
        <taxon>Chlorobium/Pelodictyon group</taxon>
        <taxon>Chlorobium</taxon>
    </lineage>
</organism>
<dbReference type="GO" id="GO:0055085">
    <property type="term" value="P:transmembrane transport"/>
    <property type="evidence" value="ECO:0007669"/>
    <property type="project" value="InterPro"/>
</dbReference>
<dbReference type="Proteomes" id="UP000053937">
    <property type="component" value="Unassembled WGS sequence"/>
</dbReference>
<dbReference type="InterPro" id="IPR006260">
    <property type="entry name" value="TonB/TolA_C"/>
</dbReference>
<dbReference type="RefSeq" id="WP_059138390.1">
    <property type="nucleotide sequence ID" value="NZ_LMBR01000031.1"/>
</dbReference>
<evidence type="ECO:0000256" key="7">
    <source>
        <dbReference type="ARBA" id="ARBA00022927"/>
    </source>
</evidence>
<evidence type="ECO:0000256" key="6">
    <source>
        <dbReference type="ARBA" id="ARBA00022692"/>
    </source>
</evidence>
<keyword evidence="8 11" id="KW-1133">Transmembrane helix</keyword>
<dbReference type="AlphaFoldDB" id="A0A117MRU0"/>
<dbReference type="PRINTS" id="PR01374">
    <property type="entry name" value="TONBPROTEIN"/>
</dbReference>
<evidence type="ECO:0000256" key="9">
    <source>
        <dbReference type="ARBA" id="ARBA00023136"/>
    </source>
</evidence>
<evidence type="ECO:0000256" key="4">
    <source>
        <dbReference type="ARBA" id="ARBA00022475"/>
    </source>
</evidence>
<reference evidence="13 14" key="1">
    <citation type="submission" date="2015-10" db="EMBL/GenBank/DDBJ databases">
        <title>Draft Genome Sequence of Chlorobium limicola strain Frasassi Growing under Artificial Lighting in the Frasassi Cave System.</title>
        <authorList>
            <person name="Mansor M."/>
            <person name="Macalady J."/>
        </authorList>
    </citation>
    <scope>NUCLEOTIDE SEQUENCE [LARGE SCALE GENOMIC DNA]</scope>
    <source>
        <strain evidence="13 14">Frasassi</strain>
    </source>
</reference>
<keyword evidence="14" id="KW-1185">Reference proteome</keyword>
<evidence type="ECO:0000256" key="10">
    <source>
        <dbReference type="SAM" id="MobiDB-lite"/>
    </source>
</evidence>
<keyword evidence="6 11" id="KW-0812">Transmembrane</keyword>
<keyword evidence="5" id="KW-0997">Cell inner membrane</keyword>
<feature type="domain" description="TonB C-terminal" evidence="12">
    <location>
        <begin position="179"/>
        <end position="271"/>
    </location>
</feature>
<dbReference type="PANTHER" id="PTHR33446">
    <property type="entry name" value="PROTEIN TONB-RELATED"/>
    <property type="match status" value="1"/>
</dbReference>
<comment type="subcellular location">
    <subcellularLocation>
        <location evidence="1">Cell inner membrane</location>
        <topology evidence="1">Single-pass membrane protein</topology>
        <orientation evidence="1">Periplasmic side</orientation>
    </subcellularLocation>
</comment>
<evidence type="ECO:0000256" key="3">
    <source>
        <dbReference type="ARBA" id="ARBA00022448"/>
    </source>
</evidence>
<dbReference type="NCBIfam" id="TIGR01352">
    <property type="entry name" value="tonB_Cterm"/>
    <property type="match status" value="1"/>
</dbReference>
<dbReference type="InterPro" id="IPR037682">
    <property type="entry name" value="TonB_C"/>
</dbReference>
<gene>
    <name evidence="13" type="ORF">ASB62_01980</name>
</gene>
<evidence type="ECO:0000256" key="5">
    <source>
        <dbReference type="ARBA" id="ARBA00022519"/>
    </source>
</evidence>
<proteinExistence type="inferred from homology"/>
<protein>
    <submittedName>
        <fullName evidence="13">Energy transducer TonB</fullName>
    </submittedName>
</protein>
<dbReference type="InterPro" id="IPR051045">
    <property type="entry name" value="TonB-dependent_transducer"/>
</dbReference>
<accession>A0A117MRU0</accession>
<dbReference type="PROSITE" id="PS52015">
    <property type="entry name" value="TONB_CTD"/>
    <property type="match status" value="1"/>
</dbReference>